<dbReference type="RefSeq" id="WP_180545266.1">
    <property type="nucleotide sequence ID" value="NZ_JACCJZ010000017.1"/>
</dbReference>
<comment type="caution">
    <text evidence="3">The sequence shown here is derived from an EMBL/GenBank/DDBJ whole genome shotgun (WGS) entry which is preliminary data.</text>
</comment>
<reference evidence="3 4" key="1">
    <citation type="submission" date="2020-07" db="EMBL/GenBank/DDBJ databases">
        <title>isolation of Luteimonas sp. SJ-16.</title>
        <authorList>
            <person name="Huang X.-X."/>
            <person name="Xu L."/>
            <person name="Sun J.-Q."/>
        </authorList>
    </citation>
    <scope>NUCLEOTIDE SEQUENCE [LARGE SCALE GENOMIC DNA]</scope>
    <source>
        <strain evidence="3 4">SJ-16</strain>
    </source>
</reference>
<dbReference type="Pfam" id="PF10011">
    <property type="entry name" value="DUF2254"/>
    <property type="match status" value="1"/>
</dbReference>
<feature type="transmembrane region" description="Helical" evidence="2">
    <location>
        <begin position="21"/>
        <end position="42"/>
    </location>
</feature>
<sequence length="442" mass="47897">MAKRFASGTLGKLAISLRSSFWFLPLLIVLGSAGLATGLVAIDHQVGGLEEHWPKLFAMDATGARDLMSTIAASMMTVAGVVFSITIVALAQASTQYTSRVLRNFMRDRRNQVVLGVFLGVFAYCIGVMRSIPGHGDVPFVPHLALFGGLVLVLVAVTFLAVFIHHVAAQIQSGAIARGIADDTLETIEALFPDPLESDDVPPDHHLPQGLRWHAVRAPQLGYIERVDPQALLDFAREHQVLVRMERNVGDFASPDRTIASIGAAHVPEADAMDDLSRLFAIDSYRSIEQDIAFGLRQLVDVALKALSPGINDTTTAITSLDYLSVILERLAGRRIAPRPLCDGDMLRVIPMGTDFERLLALGMDQILENAHGNTVVLLRLLQAIEQIRAGARSPARQRMLDAKREVIAEVARRTASSSESRRRIEQQLAGANAPGDDASGA</sequence>
<feature type="transmembrane region" description="Helical" evidence="2">
    <location>
        <begin position="67"/>
        <end position="91"/>
    </location>
</feature>
<name>A0A7Z0QQP3_9GAMM</name>
<keyword evidence="4" id="KW-1185">Reference proteome</keyword>
<accession>A0A7Z0QQP3</accession>
<dbReference type="Proteomes" id="UP000589896">
    <property type="component" value="Unassembled WGS sequence"/>
</dbReference>
<keyword evidence="2" id="KW-0472">Membrane</keyword>
<feature type="region of interest" description="Disordered" evidence="1">
    <location>
        <begin position="412"/>
        <end position="442"/>
    </location>
</feature>
<dbReference type="AlphaFoldDB" id="A0A7Z0QQP3"/>
<evidence type="ECO:0000313" key="4">
    <source>
        <dbReference type="Proteomes" id="UP000589896"/>
    </source>
</evidence>
<protein>
    <submittedName>
        <fullName evidence="3">DUF2254 domain-containing protein</fullName>
    </submittedName>
</protein>
<feature type="transmembrane region" description="Helical" evidence="2">
    <location>
        <begin position="144"/>
        <end position="164"/>
    </location>
</feature>
<proteinExistence type="predicted"/>
<dbReference type="InterPro" id="IPR018723">
    <property type="entry name" value="DUF2254_membrane"/>
</dbReference>
<feature type="transmembrane region" description="Helical" evidence="2">
    <location>
        <begin position="112"/>
        <end position="132"/>
    </location>
</feature>
<keyword evidence="2" id="KW-1133">Transmembrane helix</keyword>
<keyword evidence="2" id="KW-0812">Transmembrane</keyword>
<evidence type="ECO:0000256" key="2">
    <source>
        <dbReference type="SAM" id="Phobius"/>
    </source>
</evidence>
<gene>
    <name evidence="3" type="ORF">H0E82_09740</name>
</gene>
<organism evidence="3 4">
    <name type="scientific">Luteimonas deserti</name>
    <dbReference type="NCBI Taxonomy" id="2752306"/>
    <lineage>
        <taxon>Bacteria</taxon>
        <taxon>Pseudomonadati</taxon>
        <taxon>Pseudomonadota</taxon>
        <taxon>Gammaproteobacteria</taxon>
        <taxon>Lysobacterales</taxon>
        <taxon>Lysobacteraceae</taxon>
        <taxon>Luteimonas</taxon>
    </lineage>
</organism>
<evidence type="ECO:0000313" key="3">
    <source>
        <dbReference type="EMBL" id="NYZ63039.1"/>
    </source>
</evidence>
<dbReference type="EMBL" id="JACCJZ010000017">
    <property type="protein sequence ID" value="NYZ63039.1"/>
    <property type="molecule type" value="Genomic_DNA"/>
</dbReference>
<evidence type="ECO:0000256" key="1">
    <source>
        <dbReference type="SAM" id="MobiDB-lite"/>
    </source>
</evidence>